<dbReference type="GO" id="GO:0015276">
    <property type="term" value="F:ligand-gated monoatomic ion channel activity"/>
    <property type="evidence" value="ECO:0007669"/>
    <property type="project" value="InterPro"/>
</dbReference>
<evidence type="ECO:0000256" key="6">
    <source>
        <dbReference type="ARBA" id="ARBA00023136"/>
    </source>
</evidence>
<dbReference type="EMBL" id="CAJZBQ010000005">
    <property type="protein sequence ID" value="CAG9312295.1"/>
    <property type="molecule type" value="Genomic_DNA"/>
</dbReference>
<evidence type="ECO:0000313" key="14">
    <source>
        <dbReference type="EMBL" id="CAG9312295.1"/>
    </source>
</evidence>
<name>A0AAU9IS08_9CILI</name>
<gene>
    <name evidence="14" type="ORF">BSTOLATCC_MIC5537</name>
</gene>
<keyword evidence="15" id="KW-1185">Reference proteome</keyword>
<dbReference type="SUPFAM" id="SSF81324">
    <property type="entry name" value="Voltage-gated potassium channels"/>
    <property type="match status" value="1"/>
</dbReference>
<keyword evidence="4 12" id="KW-1133">Transmembrane helix</keyword>
<reference evidence="14" key="1">
    <citation type="submission" date="2021-09" db="EMBL/GenBank/DDBJ databases">
        <authorList>
            <consortium name="AG Swart"/>
            <person name="Singh M."/>
            <person name="Singh A."/>
            <person name="Seah K."/>
            <person name="Emmerich C."/>
        </authorList>
    </citation>
    <scope>NUCLEOTIDE SEQUENCE</scope>
    <source>
        <strain evidence="14">ATCC30299</strain>
    </source>
</reference>
<dbReference type="Gene3D" id="3.40.190.10">
    <property type="entry name" value="Periplasmic binding protein-like II"/>
    <property type="match status" value="1"/>
</dbReference>
<evidence type="ECO:0000256" key="11">
    <source>
        <dbReference type="SAM" id="Coils"/>
    </source>
</evidence>
<evidence type="ECO:0000256" key="9">
    <source>
        <dbReference type="ARBA" id="ARBA00023286"/>
    </source>
</evidence>
<evidence type="ECO:0000313" key="15">
    <source>
        <dbReference type="Proteomes" id="UP001162131"/>
    </source>
</evidence>
<protein>
    <recommendedName>
        <fullName evidence="13">Ionotropic glutamate receptor C-terminal domain-containing protein</fullName>
    </recommendedName>
</protein>
<dbReference type="AlphaFoldDB" id="A0AAU9IS08"/>
<feature type="domain" description="Ionotropic glutamate receptor C-terminal" evidence="13">
    <location>
        <begin position="124"/>
        <end position="367"/>
    </location>
</feature>
<evidence type="ECO:0000256" key="7">
    <source>
        <dbReference type="ARBA" id="ARBA00023170"/>
    </source>
</evidence>
<sequence length="467" mass="52806">MWIFLLPGIYAYTLVTSPWPPMTYCDIGSTDYSSFTGYSIDLWDKVSSYIGFTNYTIQCFDWDNMMTAILNGNADMSIAGVAIKNQYLSKLKYSTPVYDSGLFLVIKLVDSTSMWIFLKPFDYTFWIAIFFSVLFYAHILWMIERKVNGPIQFQYRKGILESLWHAFASLVFIGAKEIRTLPGKIIQMIYWFTALTLAAAYVASLVANFSVDNYQSSINSYKDIKGLKIGSFVQYKEALEAFQVKVKSYKWDNGNALQILDDLDSGSIDAAALPVPLAIFYAGISCDFKIVGDVFIPEYYAFAFSNDFDETLYNQITLANLVLYENHFHQNLKNKDILASNTTGCDHKASVPLEIESISGVWIILIVIAALGVPMAFIQKKAQEKSEEGDSSKSVVSNRFDNKTAAEMDLISKFERILGGSEQKFSQRMVDLESALNQHNELSDSLEESIKSLNEKFDELINNSEND</sequence>
<feature type="transmembrane region" description="Helical" evidence="12">
    <location>
        <begin position="189"/>
        <end position="211"/>
    </location>
</feature>
<keyword evidence="3 12" id="KW-0812">Transmembrane</keyword>
<evidence type="ECO:0000256" key="2">
    <source>
        <dbReference type="ARBA" id="ARBA00022448"/>
    </source>
</evidence>
<evidence type="ECO:0000256" key="12">
    <source>
        <dbReference type="SAM" id="Phobius"/>
    </source>
</evidence>
<comment type="subcellular location">
    <subcellularLocation>
        <location evidence="1">Membrane</location>
        <topology evidence="1">Multi-pass membrane protein</topology>
    </subcellularLocation>
</comment>
<keyword evidence="10" id="KW-0407">Ion channel</keyword>
<keyword evidence="5" id="KW-0406">Ion transport</keyword>
<accession>A0AAU9IS08</accession>
<dbReference type="SUPFAM" id="SSF53850">
    <property type="entry name" value="Periplasmic binding protein-like II"/>
    <property type="match status" value="1"/>
</dbReference>
<evidence type="ECO:0000256" key="1">
    <source>
        <dbReference type="ARBA" id="ARBA00004141"/>
    </source>
</evidence>
<evidence type="ECO:0000256" key="8">
    <source>
        <dbReference type="ARBA" id="ARBA00023180"/>
    </source>
</evidence>
<comment type="caution">
    <text evidence="14">The sequence shown here is derived from an EMBL/GenBank/DDBJ whole genome shotgun (WGS) entry which is preliminary data.</text>
</comment>
<keyword evidence="8" id="KW-0325">Glycoprotein</keyword>
<keyword evidence="7" id="KW-0675">Receptor</keyword>
<dbReference type="PANTHER" id="PTHR18966">
    <property type="entry name" value="IONOTROPIC GLUTAMATE RECEPTOR"/>
    <property type="match status" value="1"/>
</dbReference>
<feature type="transmembrane region" description="Helical" evidence="12">
    <location>
        <begin position="360"/>
        <end position="378"/>
    </location>
</feature>
<evidence type="ECO:0000256" key="5">
    <source>
        <dbReference type="ARBA" id="ARBA00023065"/>
    </source>
</evidence>
<dbReference type="Gene3D" id="1.10.287.70">
    <property type="match status" value="1"/>
</dbReference>
<dbReference type="InterPro" id="IPR001320">
    <property type="entry name" value="Iontro_rcpt_C"/>
</dbReference>
<evidence type="ECO:0000259" key="13">
    <source>
        <dbReference type="Pfam" id="PF00060"/>
    </source>
</evidence>
<keyword evidence="2" id="KW-0813">Transport</keyword>
<feature type="transmembrane region" description="Helical" evidence="12">
    <location>
        <begin position="123"/>
        <end position="143"/>
    </location>
</feature>
<keyword evidence="6 12" id="KW-0472">Membrane</keyword>
<dbReference type="GO" id="GO:0016020">
    <property type="term" value="C:membrane"/>
    <property type="evidence" value="ECO:0007669"/>
    <property type="project" value="UniProtKB-SubCell"/>
</dbReference>
<keyword evidence="11" id="KW-0175">Coiled coil</keyword>
<evidence type="ECO:0000256" key="4">
    <source>
        <dbReference type="ARBA" id="ARBA00022989"/>
    </source>
</evidence>
<evidence type="ECO:0000256" key="10">
    <source>
        <dbReference type="ARBA" id="ARBA00023303"/>
    </source>
</evidence>
<dbReference type="InterPro" id="IPR015683">
    <property type="entry name" value="Ionotropic_Glu_rcpt"/>
</dbReference>
<evidence type="ECO:0000256" key="3">
    <source>
        <dbReference type="ARBA" id="ARBA00022692"/>
    </source>
</evidence>
<dbReference type="Pfam" id="PF00060">
    <property type="entry name" value="Lig_chan"/>
    <property type="match status" value="1"/>
</dbReference>
<feature type="coiled-coil region" evidence="11">
    <location>
        <begin position="429"/>
        <end position="463"/>
    </location>
</feature>
<organism evidence="14 15">
    <name type="scientific">Blepharisma stoltei</name>
    <dbReference type="NCBI Taxonomy" id="1481888"/>
    <lineage>
        <taxon>Eukaryota</taxon>
        <taxon>Sar</taxon>
        <taxon>Alveolata</taxon>
        <taxon>Ciliophora</taxon>
        <taxon>Postciliodesmatophora</taxon>
        <taxon>Heterotrichea</taxon>
        <taxon>Heterotrichida</taxon>
        <taxon>Blepharismidae</taxon>
        <taxon>Blepharisma</taxon>
    </lineage>
</organism>
<dbReference type="Proteomes" id="UP001162131">
    <property type="component" value="Unassembled WGS sequence"/>
</dbReference>
<proteinExistence type="predicted"/>
<keyword evidence="9" id="KW-1071">Ligand-gated ion channel</keyword>